<dbReference type="SFLD" id="SFLDS00003">
    <property type="entry name" value="Haloacid_Dehalogenase"/>
    <property type="match status" value="1"/>
</dbReference>
<dbReference type="KEGG" id="aei:AOY20_00945"/>
<dbReference type="SUPFAM" id="SSF56784">
    <property type="entry name" value="HAD-like"/>
    <property type="match status" value="1"/>
</dbReference>
<keyword evidence="4" id="KW-0460">Magnesium</keyword>
<dbReference type="PANTHER" id="PTHR46470:SF2">
    <property type="entry name" value="GLYCERALDEHYDE 3-PHOSPHATE PHOSPHATASE"/>
    <property type="match status" value="1"/>
</dbReference>
<proteinExistence type="predicted"/>
<dbReference type="InterPro" id="IPR051400">
    <property type="entry name" value="HAD-like_hydrolase"/>
</dbReference>
<dbReference type="PANTHER" id="PTHR46470">
    <property type="entry name" value="N-ACYLNEURAMINATE-9-PHOSPHATASE"/>
    <property type="match status" value="1"/>
</dbReference>
<dbReference type="InterPro" id="IPR023214">
    <property type="entry name" value="HAD_sf"/>
</dbReference>
<name>A0A0N9VB15_9GAMM</name>
<evidence type="ECO:0000256" key="4">
    <source>
        <dbReference type="ARBA" id="ARBA00022842"/>
    </source>
</evidence>
<dbReference type="RefSeq" id="WP_054580136.1">
    <property type="nucleotide sequence ID" value="NZ_CP012808.1"/>
</dbReference>
<dbReference type="EMBL" id="CP012808">
    <property type="protein sequence ID" value="ALH94220.1"/>
    <property type="molecule type" value="Genomic_DNA"/>
</dbReference>
<dbReference type="Pfam" id="PF00702">
    <property type="entry name" value="Hydrolase"/>
    <property type="match status" value="1"/>
</dbReference>
<dbReference type="OrthoDB" id="367448at2"/>
<evidence type="ECO:0000256" key="2">
    <source>
        <dbReference type="ARBA" id="ARBA00022723"/>
    </source>
</evidence>
<dbReference type="GO" id="GO:0016791">
    <property type="term" value="F:phosphatase activity"/>
    <property type="evidence" value="ECO:0007669"/>
    <property type="project" value="TreeGrafter"/>
</dbReference>
<evidence type="ECO:0000256" key="3">
    <source>
        <dbReference type="ARBA" id="ARBA00022801"/>
    </source>
</evidence>
<keyword evidence="6" id="KW-1185">Reference proteome</keyword>
<dbReference type="AlphaFoldDB" id="A0A0N9VB15"/>
<dbReference type="InterPro" id="IPR036412">
    <property type="entry name" value="HAD-like_sf"/>
</dbReference>
<gene>
    <name evidence="5" type="ORF">AOY20_00945</name>
</gene>
<dbReference type="InterPro" id="IPR006439">
    <property type="entry name" value="HAD-SF_hydro_IA"/>
</dbReference>
<evidence type="ECO:0000313" key="6">
    <source>
        <dbReference type="Proteomes" id="UP000064939"/>
    </source>
</evidence>
<dbReference type="STRING" id="1324350.AOY20_00945"/>
<reference evidence="5 6" key="1">
    <citation type="journal article" date="2015" name="Int. J. Syst. Evol. Microbiol.">
        <title>Acinetobacter equi sp. nov. isolated from horse faeces.</title>
        <authorList>
            <person name="Poppel M.T."/>
            <person name="Skiebe E."/>
            <person name="Laue M."/>
            <person name="Bergmann H."/>
            <person name="Ebersberger I."/>
            <person name="Garn T."/>
            <person name="Fruth A."/>
            <person name="Baumgardt S."/>
            <person name="Busse H.J."/>
            <person name="Wilharm G."/>
        </authorList>
    </citation>
    <scope>NUCLEOTIDE SEQUENCE [LARGE SCALE GENOMIC DNA]</scope>
    <source>
        <strain evidence="5 6">114</strain>
    </source>
</reference>
<sequence length="227" mass="25623">MSIQAVLFDLDNTLTHRDKSIYRYAHDLAQSYQMSLDANLLTQIIQIIQRIDQGGYPKKEMLTHKSIGTSVAYALLNEVDWKIKPSLEELSQFWFERFGKNSVAMDGAENLLRTLKKLNLKLAIISNGGHATRLTILKGLGFEHYFDIIMSSEKMGVSKPNAEIFTHTCQLLNVKPENCLFVGDHPINDIRGANCAGLHTLLLTGFHFSNDDVGFKISHLNEVLDFI</sequence>
<dbReference type="GO" id="GO:0046872">
    <property type="term" value="F:metal ion binding"/>
    <property type="evidence" value="ECO:0007669"/>
    <property type="project" value="UniProtKB-KW"/>
</dbReference>
<evidence type="ECO:0000256" key="1">
    <source>
        <dbReference type="ARBA" id="ARBA00001946"/>
    </source>
</evidence>
<keyword evidence="2" id="KW-0479">Metal-binding</keyword>
<dbReference type="NCBIfam" id="TIGR01509">
    <property type="entry name" value="HAD-SF-IA-v3"/>
    <property type="match status" value="1"/>
</dbReference>
<organism evidence="5 6">
    <name type="scientific">Acinetobacter equi</name>
    <dbReference type="NCBI Taxonomy" id="1324350"/>
    <lineage>
        <taxon>Bacteria</taxon>
        <taxon>Pseudomonadati</taxon>
        <taxon>Pseudomonadota</taxon>
        <taxon>Gammaproteobacteria</taxon>
        <taxon>Moraxellales</taxon>
        <taxon>Moraxellaceae</taxon>
        <taxon>Acinetobacter</taxon>
    </lineage>
</organism>
<dbReference type="Gene3D" id="3.40.50.1000">
    <property type="entry name" value="HAD superfamily/HAD-like"/>
    <property type="match status" value="1"/>
</dbReference>
<keyword evidence="3 5" id="KW-0378">Hydrolase</keyword>
<dbReference type="NCBIfam" id="TIGR01549">
    <property type="entry name" value="HAD-SF-IA-v1"/>
    <property type="match status" value="1"/>
</dbReference>
<dbReference type="PRINTS" id="PR00413">
    <property type="entry name" value="HADHALOGNASE"/>
</dbReference>
<dbReference type="SFLD" id="SFLDG01129">
    <property type="entry name" value="C1.5:_HAD__Beta-PGM__Phosphata"/>
    <property type="match status" value="1"/>
</dbReference>
<dbReference type="GO" id="GO:0044281">
    <property type="term" value="P:small molecule metabolic process"/>
    <property type="evidence" value="ECO:0007669"/>
    <property type="project" value="UniProtKB-ARBA"/>
</dbReference>
<dbReference type="SFLD" id="SFLDG01135">
    <property type="entry name" value="C1.5.6:_HAD__Beta-PGM__Phospha"/>
    <property type="match status" value="1"/>
</dbReference>
<protein>
    <submittedName>
        <fullName evidence="5">Hydrolase</fullName>
    </submittedName>
</protein>
<comment type="cofactor">
    <cofactor evidence="1">
        <name>Mg(2+)</name>
        <dbReference type="ChEBI" id="CHEBI:18420"/>
    </cofactor>
</comment>
<evidence type="ECO:0000313" key="5">
    <source>
        <dbReference type="EMBL" id="ALH94220.1"/>
    </source>
</evidence>
<accession>A0A0N9VB15</accession>
<dbReference type="Proteomes" id="UP000064939">
    <property type="component" value="Chromosome"/>
</dbReference>
<dbReference type="Gene3D" id="1.20.120.710">
    <property type="entry name" value="Haloacid dehalogenase hydrolase-like domain"/>
    <property type="match status" value="1"/>
</dbReference>